<dbReference type="EMBL" id="ML119734">
    <property type="protein sequence ID" value="RPA76940.1"/>
    <property type="molecule type" value="Genomic_DNA"/>
</dbReference>
<dbReference type="OrthoDB" id="6132182at2759"/>
<sequence length="376" mass="41815">MAPSRNGVQGRFLALLASLFLLAAVTTAAAIPAPAADQSPALDTRSLFNIALPILPCFKPTVRKEWSKLTSKEKKAYTAAVMCLANKPSIAKSIPAAVHRYDDFTGVHNMQTPDIHFVGHFLPWHRYYLWAYEKALKEECGYKGTQPYWDWTKDAETMPGKSMSQFDIFSGVDGFGGNGPWVETTPEQNWMGINDRTGGGCVTDGPFVNMTLNVGPGADYSTRNPHCLIRDFAPEKFKDNVGQDTINEVIQHKKYEDFAWRLEGLPGWSMKNFHGGGHFGVGGLLGSMGDSNNSPNDPVFYLHHANIDRIWTQWQEKNLIPRILDMGGPIKAFDYSNQRAGNVTLAFKIGLNELAPEIPIAAVMYTRGPMLCYKYE</sequence>
<organism evidence="6 7">
    <name type="scientific">Ascobolus immersus RN42</name>
    <dbReference type="NCBI Taxonomy" id="1160509"/>
    <lineage>
        <taxon>Eukaryota</taxon>
        <taxon>Fungi</taxon>
        <taxon>Dikarya</taxon>
        <taxon>Ascomycota</taxon>
        <taxon>Pezizomycotina</taxon>
        <taxon>Pezizomycetes</taxon>
        <taxon>Pezizales</taxon>
        <taxon>Ascobolaceae</taxon>
        <taxon>Ascobolus</taxon>
    </lineage>
</organism>
<accession>A0A3N4HYL5</accession>
<dbReference type="InterPro" id="IPR002227">
    <property type="entry name" value="Tyrosinase_Cu-bd"/>
</dbReference>
<dbReference type="PRINTS" id="PR00092">
    <property type="entry name" value="TYROSINASE"/>
</dbReference>
<reference evidence="6 7" key="1">
    <citation type="journal article" date="2018" name="Nat. Ecol. Evol.">
        <title>Pezizomycetes genomes reveal the molecular basis of ectomycorrhizal truffle lifestyle.</title>
        <authorList>
            <person name="Murat C."/>
            <person name="Payen T."/>
            <person name="Noel B."/>
            <person name="Kuo A."/>
            <person name="Morin E."/>
            <person name="Chen J."/>
            <person name="Kohler A."/>
            <person name="Krizsan K."/>
            <person name="Balestrini R."/>
            <person name="Da Silva C."/>
            <person name="Montanini B."/>
            <person name="Hainaut M."/>
            <person name="Levati E."/>
            <person name="Barry K.W."/>
            <person name="Belfiori B."/>
            <person name="Cichocki N."/>
            <person name="Clum A."/>
            <person name="Dockter R.B."/>
            <person name="Fauchery L."/>
            <person name="Guy J."/>
            <person name="Iotti M."/>
            <person name="Le Tacon F."/>
            <person name="Lindquist E.A."/>
            <person name="Lipzen A."/>
            <person name="Malagnac F."/>
            <person name="Mello A."/>
            <person name="Molinier V."/>
            <person name="Miyauchi S."/>
            <person name="Poulain J."/>
            <person name="Riccioni C."/>
            <person name="Rubini A."/>
            <person name="Sitrit Y."/>
            <person name="Splivallo R."/>
            <person name="Traeger S."/>
            <person name="Wang M."/>
            <person name="Zifcakova L."/>
            <person name="Wipf D."/>
            <person name="Zambonelli A."/>
            <person name="Paolocci F."/>
            <person name="Nowrousian M."/>
            <person name="Ottonello S."/>
            <person name="Baldrian P."/>
            <person name="Spatafora J.W."/>
            <person name="Henrissat B."/>
            <person name="Nagy L.G."/>
            <person name="Aury J.M."/>
            <person name="Wincker P."/>
            <person name="Grigoriev I.V."/>
            <person name="Bonfante P."/>
            <person name="Martin F.M."/>
        </authorList>
    </citation>
    <scope>NUCLEOTIDE SEQUENCE [LARGE SCALE GENOMIC DNA]</scope>
    <source>
        <strain evidence="6 7">RN42</strain>
    </source>
</reference>
<dbReference type="PROSITE" id="PS00498">
    <property type="entry name" value="TYROSINASE_2"/>
    <property type="match status" value="1"/>
</dbReference>
<feature type="domain" description="Tyrosinase copper-binding" evidence="4">
    <location>
        <begin position="116"/>
        <end position="133"/>
    </location>
</feature>
<keyword evidence="1" id="KW-0479">Metal-binding</keyword>
<evidence type="ECO:0000256" key="1">
    <source>
        <dbReference type="ARBA" id="ARBA00022723"/>
    </source>
</evidence>
<dbReference type="InterPro" id="IPR050316">
    <property type="entry name" value="Tyrosinase/Hemocyanin"/>
</dbReference>
<dbReference type="AlphaFoldDB" id="A0A3N4HYL5"/>
<feature type="chain" id="PRO_5017958778" evidence="3">
    <location>
        <begin position="31"/>
        <end position="376"/>
    </location>
</feature>
<evidence type="ECO:0000259" key="4">
    <source>
        <dbReference type="PROSITE" id="PS00497"/>
    </source>
</evidence>
<keyword evidence="2" id="KW-0186">Copper</keyword>
<protein>
    <submittedName>
        <fullName evidence="6">Di-copper centre-containing protein</fullName>
    </submittedName>
</protein>
<evidence type="ECO:0000313" key="6">
    <source>
        <dbReference type="EMBL" id="RPA76940.1"/>
    </source>
</evidence>
<dbReference type="STRING" id="1160509.A0A3N4HYL5"/>
<evidence type="ECO:0000256" key="3">
    <source>
        <dbReference type="SAM" id="SignalP"/>
    </source>
</evidence>
<proteinExistence type="predicted"/>
<dbReference type="InterPro" id="IPR008922">
    <property type="entry name" value="Di-copper_centre_dom_sf"/>
</dbReference>
<keyword evidence="7" id="KW-1185">Reference proteome</keyword>
<dbReference type="PANTHER" id="PTHR11474">
    <property type="entry name" value="TYROSINASE FAMILY MEMBER"/>
    <property type="match status" value="1"/>
</dbReference>
<dbReference type="PROSITE" id="PS00497">
    <property type="entry name" value="TYROSINASE_1"/>
    <property type="match status" value="1"/>
</dbReference>
<dbReference type="GO" id="GO:0046872">
    <property type="term" value="F:metal ion binding"/>
    <property type="evidence" value="ECO:0007669"/>
    <property type="project" value="UniProtKB-KW"/>
</dbReference>
<dbReference type="SUPFAM" id="SSF48056">
    <property type="entry name" value="Di-copper centre-containing domain"/>
    <property type="match status" value="1"/>
</dbReference>
<evidence type="ECO:0000256" key="2">
    <source>
        <dbReference type="ARBA" id="ARBA00023008"/>
    </source>
</evidence>
<dbReference type="GO" id="GO:0016491">
    <property type="term" value="F:oxidoreductase activity"/>
    <property type="evidence" value="ECO:0007669"/>
    <property type="project" value="InterPro"/>
</dbReference>
<dbReference type="PANTHER" id="PTHR11474:SF126">
    <property type="entry name" value="TYROSINASE-LIKE PROTEIN TYR-1-RELATED"/>
    <property type="match status" value="1"/>
</dbReference>
<dbReference type="Pfam" id="PF00264">
    <property type="entry name" value="Tyrosinase"/>
    <property type="match status" value="1"/>
</dbReference>
<gene>
    <name evidence="6" type="ORF">BJ508DRAFT_242308</name>
</gene>
<feature type="signal peptide" evidence="3">
    <location>
        <begin position="1"/>
        <end position="30"/>
    </location>
</feature>
<dbReference type="Gene3D" id="1.10.1280.10">
    <property type="entry name" value="Di-copper center containing domain from catechol oxidase"/>
    <property type="match status" value="1"/>
</dbReference>
<keyword evidence="3" id="KW-0732">Signal</keyword>
<evidence type="ECO:0000259" key="5">
    <source>
        <dbReference type="PROSITE" id="PS00498"/>
    </source>
</evidence>
<evidence type="ECO:0000313" key="7">
    <source>
        <dbReference type="Proteomes" id="UP000275078"/>
    </source>
</evidence>
<feature type="domain" description="Tyrosinase copper-binding" evidence="5">
    <location>
        <begin position="297"/>
        <end position="308"/>
    </location>
</feature>
<name>A0A3N4HYL5_ASCIM</name>
<dbReference type="Proteomes" id="UP000275078">
    <property type="component" value="Unassembled WGS sequence"/>
</dbReference>